<accession>J9GNS8</accession>
<dbReference type="EMBL" id="AMCI01002909">
    <property type="protein sequence ID" value="EJX01555.1"/>
    <property type="molecule type" value="Genomic_DNA"/>
</dbReference>
<evidence type="ECO:0000259" key="1">
    <source>
        <dbReference type="Pfam" id="PF13568"/>
    </source>
</evidence>
<evidence type="ECO:0000313" key="2">
    <source>
        <dbReference type="EMBL" id="EJX01555.1"/>
    </source>
</evidence>
<name>J9GNS8_9ZZZZ</name>
<protein>
    <recommendedName>
        <fullName evidence="1">Outer membrane protein beta-barrel domain-containing protein</fullName>
    </recommendedName>
</protein>
<gene>
    <name evidence="2" type="ORF">EVA_10339</name>
</gene>
<dbReference type="AlphaFoldDB" id="J9GNS8"/>
<dbReference type="Pfam" id="PF13568">
    <property type="entry name" value="OMP_b-brl_2"/>
    <property type="match status" value="1"/>
</dbReference>
<organism evidence="2">
    <name type="scientific">gut metagenome</name>
    <dbReference type="NCBI Taxonomy" id="749906"/>
    <lineage>
        <taxon>unclassified sequences</taxon>
        <taxon>metagenomes</taxon>
        <taxon>organismal metagenomes</taxon>
    </lineage>
</organism>
<reference evidence="2" key="1">
    <citation type="journal article" date="2012" name="PLoS ONE">
        <title>Gene sets for utilization of primary and secondary nutrition supplies in the distal gut of endangered iberian lynx.</title>
        <authorList>
            <person name="Alcaide M."/>
            <person name="Messina E."/>
            <person name="Richter M."/>
            <person name="Bargiela R."/>
            <person name="Peplies J."/>
            <person name="Huws S.A."/>
            <person name="Newbold C.J."/>
            <person name="Golyshin P.N."/>
            <person name="Simon M.A."/>
            <person name="Lopez G."/>
            <person name="Yakimov M.M."/>
            <person name="Ferrer M."/>
        </authorList>
    </citation>
    <scope>NUCLEOTIDE SEQUENCE</scope>
</reference>
<sequence length="240" mass="26996">MYSFRSFVTSLLFLALLPVSLMAQIGEPRHSIAVGVTGGVALNTIGFDPTVKQFQHIGPTFGVVARFTSEKYFKSYCAFQVELNYSNLGWREKVLNADSKPLPDTYRRDQHYLHLPLLARLAWGREHRGVMGYVLAGPQVGICFKEKVTRSDFTLNAEGNPDRPNGMFAQYDMPIEHKFDYGITAGAGLEINTKVGHFLVEGRYYYGLSDIYGNSKKDVFGRSNNGTIIAKISYLFDIRK</sequence>
<dbReference type="InterPro" id="IPR025665">
    <property type="entry name" value="Beta-barrel_OMP_2"/>
</dbReference>
<comment type="caution">
    <text evidence="2">The sequence shown here is derived from an EMBL/GenBank/DDBJ whole genome shotgun (WGS) entry which is preliminary data.</text>
</comment>
<proteinExistence type="predicted"/>
<feature type="domain" description="Outer membrane protein beta-barrel" evidence="1">
    <location>
        <begin position="23"/>
        <end position="212"/>
    </location>
</feature>